<dbReference type="Pfam" id="PF00560">
    <property type="entry name" value="LRR_1"/>
    <property type="match status" value="3"/>
</dbReference>
<keyword evidence="2" id="KW-0964">Secreted</keyword>
<evidence type="ECO:0000256" key="3">
    <source>
        <dbReference type="ARBA" id="ARBA00022614"/>
    </source>
</evidence>
<dbReference type="SUPFAM" id="SSF52058">
    <property type="entry name" value="L domain-like"/>
    <property type="match status" value="1"/>
</dbReference>
<evidence type="ECO:0000256" key="4">
    <source>
        <dbReference type="ARBA" id="ARBA00022729"/>
    </source>
</evidence>
<dbReference type="PANTHER" id="PTHR32093:SF131">
    <property type="entry name" value="LEUCINE-RICH REPEAT-CONTAINING N-TERMINAL PLANT-TYPE DOMAIN-CONTAINING PROTEIN"/>
    <property type="match status" value="1"/>
</dbReference>
<dbReference type="GO" id="GO:0005576">
    <property type="term" value="C:extracellular region"/>
    <property type="evidence" value="ECO:0007669"/>
    <property type="project" value="UniProtKB-SubCell"/>
</dbReference>
<organism evidence="6 7">
    <name type="scientific">Herrania umbratica</name>
    <dbReference type="NCBI Taxonomy" id="108875"/>
    <lineage>
        <taxon>Eukaryota</taxon>
        <taxon>Viridiplantae</taxon>
        <taxon>Streptophyta</taxon>
        <taxon>Embryophyta</taxon>
        <taxon>Tracheophyta</taxon>
        <taxon>Spermatophyta</taxon>
        <taxon>Magnoliopsida</taxon>
        <taxon>eudicotyledons</taxon>
        <taxon>Gunneridae</taxon>
        <taxon>Pentapetalae</taxon>
        <taxon>rosids</taxon>
        <taxon>malvids</taxon>
        <taxon>Malvales</taxon>
        <taxon>Malvaceae</taxon>
        <taxon>Byttnerioideae</taxon>
        <taxon>Herrania</taxon>
    </lineage>
</organism>
<keyword evidence="3" id="KW-0433">Leucine-rich repeat</keyword>
<evidence type="ECO:0000256" key="1">
    <source>
        <dbReference type="ARBA" id="ARBA00004613"/>
    </source>
</evidence>
<keyword evidence="5" id="KW-0677">Repeat</keyword>
<keyword evidence="6" id="KW-1185">Reference proteome</keyword>
<comment type="subcellular location">
    <subcellularLocation>
        <location evidence="1">Secreted</location>
    </subcellularLocation>
</comment>
<evidence type="ECO:0000313" key="6">
    <source>
        <dbReference type="Proteomes" id="UP000504621"/>
    </source>
</evidence>
<reference evidence="7" key="1">
    <citation type="submission" date="2025-08" db="UniProtKB">
        <authorList>
            <consortium name="RefSeq"/>
        </authorList>
    </citation>
    <scope>IDENTIFICATION</scope>
    <source>
        <tissue evidence="7">Leaf</tissue>
    </source>
</reference>
<dbReference type="RefSeq" id="XP_021296935.1">
    <property type="nucleotide sequence ID" value="XM_021441260.1"/>
</dbReference>
<dbReference type="InterPro" id="IPR051582">
    <property type="entry name" value="LRR_extensin-like_regulator"/>
</dbReference>
<keyword evidence="4" id="KW-0732">Signal</keyword>
<dbReference type="PANTHER" id="PTHR32093">
    <property type="entry name" value="LEUCINE-RICH REPEAT EXTENSIN-LIKE PROTEIN 3-RELATED"/>
    <property type="match status" value="1"/>
</dbReference>
<sequence length="298" mass="33377">KLNDLAIFHANSNNFTGTVPFGVSKIKYLYELDLSNNKISSDFPMEVLGASNLTFLDLRFNSLKGEVPQEVFKLDLDVLFINNNNLEQKLPDNLGDTPVLYLTFANNKFAGPIPPSIGRARNLLEVLFLNNQLTGCLPYEIGYLSKATVFDVGSNKLTGPIPNSFGCLRKIELLNLANNEFYGAVPEIVCQLPKIENLSLANNYFTQVGPACRKLIWKKKLDVRNNCILDLPNQKSEDECAKFFSKPPLGCERKESFKWVPCMKGGYHYSNSTEKSHQESTASLPSAKTYSTLIPHRL</sequence>
<dbReference type="InterPro" id="IPR032675">
    <property type="entry name" value="LRR_dom_sf"/>
</dbReference>
<evidence type="ECO:0000256" key="2">
    <source>
        <dbReference type="ARBA" id="ARBA00022525"/>
    </source>
</evidence>
<evidence type="ECO:0000256" key="5">
    <source>
        <dbReference type="ARBA" id="ARBA00022737"/>
    </source>
</evidence>
<feature type="non-terminal residue" evidence="7">
    <location>
        <position position="1"/>
    </location>
</feature>
<gene>
    <name evidence="7" type="primary">LOC110426134</name>
</gene>
<evidence type="ECO:0000313" key="7">
    <source>
        <dbReference type="RefSeq" id="XP_021296935.1"/>
    </source>
</evidence>
<dbReference type="Gene3D" id="3.80.10.10">
    <property type="entry name" value="Ribonuclease Inhibitor"/>
    <property type="match status" value="1"/>
</dbReference>
<protein>
    <submittedName>
        <fullName evidence="7">Uncharacterized protein At4g06744-like</fullName>
    </submittedName>
</protein>
<dbReference type="Proteomes" id="UP000504621">
    <property type="component" value="Unplaced"/>
</dbReference>
<dbReference type="OrthoDB" id="676979at2759"/>
<proteinExistence type="predicted"/>
<dbReference type="InterPro" id="IPR001611">
    <property type="entry name" value="Leu-rich_rpt"/>
</dbReference>
<dbReference type="FunFam" id="3.80.10.10:FF:000383">
    <property type="entry name" value="Leucine-rich repeat receptor protein kinase EMS1"/>
    <property type="match status" value="1"/>
</dbReference>
<dbReference type="AlphaFoldDB" id="A0A6J1BCF4"/>
<accession>A0A6J1BCF4</accession>
<dbReference type="GeneID" id="110426134"/>
<name>A0A6J1BCF4_9ROSI</name>